<dbReference type="SUPFAM" id="SSF56655">
    <property type="entry name" value="Carbohydrate phosphatase"/>
    <property type="match status" value="1"/>
</dbReference>
<evidence type="ECO:0000256" key="4">
    <source>
        <dbReference type="ARBA" id="ARBA00022801"/>
    </source>
</evidence>
<evidence type="ECO:0000256" key="6">
    <source>
        <dbReference type="NCBIfam" id="TIGR02067"/>
    </source>
</evidence>
<dbReference type="GO" id="GO:0046872">
    <property type="term" value="F:metal ion binding"/>
    <property type="evidence" value="ECO:0007669"/>
    <property type="project" value="UniProtKB-KW"/>
</dbReference>
<feature type="binding site" evidence="7">
    <location>
        <position position="75"/>
    </location>
    <ligand>
        <name>Mg(2+)</name>
        <dbReference type="ChEBI" id="CHEBI:18420"/>
        <label>1</label>
        <note>catalytic</note>
    </ligand>
</feature>
<comment type="similarity">
    <text evidence="2">Belongs to the inositol monophosphatase superfamily.</text>
</comment>
<keyword evidence="9" id="KW-1185">Reference proteome</keyword>
<dbReference type="InterPro" id="IPR011809">
    <property type="entry name" value="His_9_proposed"/>
</dbReference>
<dbReference type="CDD" id="cd01641">
    <property type="entry name" value="Bacterial_IMPase_like_1"/>
    <property type="match status" value="1"/>
</dbReference>
<reference evidence="8 9" key="1">
    <citation type="submission" date="2017-01" db="EMBL/GenBank/DDBJ databases">
        <authorList>
            <person name="Mah S.A."/>
            <person name="Swanson W.J."/>
            <person name="Moy G.W."/>
            <person name="Vacquier V.D."/>
        </authorList>
    </citation>
    <scope>NUCLEOTIDE SEQUENCE [LARGE SCALE GENOMIC DNA]</scope>
    <source>
        <strain evidence="8 9">DSM 11589</strain>
    </source>
</reference>
<dbReference type="Gene3D" id="3.30.540.10">
    <property type="entry name" value="Fructose-1,6-Bisphosphatase, subunit A, domain 1"/>
    <property type="match status" value="1"/>
</dbReference>
<gene>
    <name evidence="8" type="ORF">SAMN05421779_102269</name>
</gene>
<dbReference type="STRING" id="80876.SAMN05421779_102269"/>
<protein>
    <recommendedName>
        <fullName evidence="6">Histidinol-phosphatase</fullName>
        <ecNumber evidence="6">3.1.3.15</ecNumber>
    </recommendedName>
</protein>
<evidence type="ECO:0000256" key="5">
    <source>
        <dbReference type="ARBA" id="ARBA00022842"/>
    </source>
</evidence>
<dbReference type="FunFam" id="3.30.540.10:FF:000030">
    <property type="entry name" value="Inositol monophosphatase"/>
    <property type="match status" value="1"/>
</dbReference>
<keyword evidence="3 7" id="KW-0479">Metal-binding</keyword>
<keyword evidence="4" id="KW-0378">Hydrolase</keyword>
<dbReference type="PANTHER" id="PTHR43200:SF6">
    <property type="entry name" value="3'(2'),5'-BISPHOSPHATE NUCLEOTIDASE"/>
    <property type="match status" value="1"/>
</dbReference>
<dbReference type="PRINTS" id="PR00377">
    <property type="entry name" value="IMPHPHTASES"/>
</dbReference>
<feature type="binding site" evidence="7">
    <location>
        <position position="215"/>
    </location>
    <ligand>
        <name>Mg(2+)</name>
        <dbReference type="ChEBI" id="CHEBI:18420"/>
        <label>1</label>
        <note>catalytic</note>
    </ligand>
</feature>
<comment type="cofactor">
    <cofactor evidence="1 7">
        <name>Mg(2+)</name>
        <dbReference type="ChEBI" id="CHEBI:18420"/>
    </cofactor>
</comment>
<evidence type="ECO:0000256" key="3">
    <source>
        <dbReference type="ARBA" id="ARBA00022723"/>
    </source>
</evidence>
<dbReference type="Gene3D" id="3.40.190.80">
    <property type="match status" value="1"/>
</dbReference>
<accession>A0A1N7JH93</accession>
<evidence type="ECO:0000256" key="1">
    <source>
        <dbReference type="ARBA" id="ARBA00001946"/>
    </source>
</evidence>
<feature type="binding site" evidence="7">
    <location>
        <position position="93"/>
    </location>
    <ligand>
        <name>Mg(2+)</name>
        <dbReference type="ChEBI" id="CHEBI:18420"/>
        <label>2</label>
    </ligand>
</feature>
<evidence type="ECO:0000313" key="9">
    <source>
        <dbReference type="Proteomes" id="UP000185678"/>
    </source>
</evidence>
<dbReference type="EC" id="3.1.3.15" evidence="6"/>
<dbReference type="EMBL" id="FTOA01000002">
    <property type="protein sequence ID" value="SIS48715.1"/>
    <property type="molecule type" value="Genomic_DNA"/>
</dbReference>
<evidence type="ECO:0000256" key="2">
    <source>
        <dbReference type="ARBA" id="ARBA00009759"/>
    </source>
</evidence>
<dbReference type="Pfam" id="PF00459">
    <property type="entry name" value="Inositol_P"/>
    <property type="match status" value="1"/>
</dbReference>
<proteinExistence type="inferred from homology"/>
<dbReference type="GO" id="GO:0004401">
    <property type="term" value="F:histidinol-phosphatase activity"/>
    <property type="evidence" value="ECO:0007669"/>
    <property type="project" value="UniProtKB-UniRule"/>
</dbReference>
<sequence>MTQTVPSPTVPAAFVSLAHQLADAAGAVIRQYFRTPVAIDDKADESPVTIADRQAEQVMRDLVQANFPDHGIIGEEHGSLNGEAEWVWVFDPIDGTKAFITGKPSFGTLICLLHRGTPVLGVLDQPITRERWIGVDGQGTTLNGAPLRVRACDAVEKAALYSTDPSMFKGDAWPAYQRLAETVKLRRFGSDCYAYGLLAAGFVDLVCEADLKLYDFAALIPIIREAGGLVTDWQGQAPGIGSDGRILAAGDARCHAQALARLQDAG</sequence>
<evidence type="ECO:0000256" key="7">
    <source>
        <dbReference type="PIRSR" id="PIRSR600760-2"/>
    </source>
</evidence>
<feature type="binding site" evidence="7">
    <location>
        <position position="94"/>
    </location>
    <ligand>
        <name>Mg(2+)</name>
        <dbReference type="ChEBI" id="CHEBI:18420"/>
        <label>1</label>
        <note>catalytic</note>
    </ligand>
</feature>
<dbReference type="NCBIfam" id="TIGR02067">
    <property type="entry name" value="his_9_HisN"/>
    <property type="match status" value="1"/>
</dbReference>
<dbReference type="InterPro" id="IPR051090">
    <property type="entry name" value="Inositol_monoP_superfamily"/>
</dbReference>
<name>A0A1N7JH93_9PROT</name>
<evidence type="ECO:0000313" key="8">
    <source>
        <dbReference type="EMBL" id="SIS48715.1"/>
    </source>
</evidence>
<dbReference type="OrthoDB" id="9785695at2"/>
<dbReference type="Proteomes" id="UP000185678">
    <property type="component" value="Unassembled WGS sequence"/>
</dbReference>
<dbReference type="PANTHER" id="PTHR43200">
    <property type="entry name" value="PHOSPHATASE"/>
    <property type="match status" value="1"/>
</dbReference>
<keyword evidence="5 7" id="KW-0460">Magnesium</keyword>
<organism evidence="8 9">
    <name type="scientific">Insolitispirillum peregrinum</name>
    <dbReference type="NCBI Taxonomy" id="80876"/>
    <lineage>
        <taxon>Bacteria</taxon>
        <taxon>Pseudomonadati</taxon>
        <taxon>Pseudomonadota</taxon>
        <taxon>Alphaproteobacteria</taxon>
        <taxon>Rhodospirillales</taxon>
        <taxon>Novispirillaceae</taxon>
        <taxon>Insolitispirillum</taxon>
    </lineage>
</organism>
<dbReference type="AlphaFoldDB" id="A0A1N7JH93"/>
<feature type="binding site" evidence="7">
    <location>
        <position position="91"/>
    </location>
    <ligand>
        <name>Mg(2+)</name>
        <dbReference type="ChEBI" id="CHEBI:18420"/>
        <label>1</label>
        <note>catalytic</note>
    </ligand>
</feature>
<dbReference type="InterPro" id="IPR000760">
    <property type="entry name" value="Inositol_monophosphatase-like"/>
</dbReference>
<dbReference type="GO" id="GO:0000105">
    <property type="term" value="P:L-histidine biosynthetic process"/>
    <property type="evidence" value="ECO:0007669"/>
    <property type="project" value="UniProtKB-UniRule"/>
</dbReference>
<dbReference type="RefSeq" id="WP_076399159.1">
    <property type="nucleotide sequence ID" value="NZ_FTOA01000002.1"/>
</dbReference>